<feature type="region of interest" description="Disordered" evidence="5">
    <location>
        <begin position="1"/>
        <end position="24"/>
    </location>
</feature>
<dbReference type="PROSITE" id="PS50977">
    <property type="entry name" value="HTH_TETR_2"/>
    <property type="match status" value="1"/>
</dbReference>
<feature type="DNA-binding region" description="H-T-H motif" evidence="4">
    <location>
        <begin position="46"/>
        <end position="65"/>
    </location>
</feature>
<reference evidence="7 8" key="1">
    <citation type="journal article" date="2019" name="Int. J. Syst. Evol. Microbiol.">
        <title>The Global Catalogue of Microorganisms (GCM) 10K type strain sequencing project: providing services to taxonomists for standard genome sequencing and annotation.</title>
        <authorList>
            <consortium name="The Broad Institute Genomics Platform"/>
            <consortium name="The Broad Institute Genome Sequencing Center for Infectious Disease"/>
            <person name="Wu L."/>
            <person name="Ma J."/>
        </authorList>
    </citation>
    <scope>NUCLEOTIDE SEQUENCE [LARGE SCALE GENOMIC DNA]</scope>
    <source>
        <strain evidence="7 8">JCM 15921</strain>
    </source>
</reference>
<dbReference type="InterPro" id="IPR009057">
    <property type="entry name" value="Homeodomain-like_sf"/>
</dbReference>
<evidence type="ECO:0000313" key="8">
    <source>
        <dbReference type="Proteomes" id="UP001500102"/>
    </source>
</evidence>
<keyword evidence="2 4" id="KW-0238">DNA-binding</keyword>
<dbReference type="EMBL" id="BAAAQB010000037">
    <property type="protein sequence ID" value="GAA2140202.1"/>
    <property type="molecule type" value="Genomic_DNA"/>
</dbReference>
<dbReference type="PANTHER" id="PTHR30055">
    <property type="entry name" value="HTH-TYPE TRANSCRIPTIONAL REGULATOR RUTR"/>
    <property type="match status" value="1"/>
</dbReference>
<organism evidence="7 8">
    <name type="scientific">Arthrobacter humicola</name>
    <dbReference type="NCBI Taxonomy" id="409291"/>
    <lineage>
        <taxon>Bacteria</taxon>
        <taxon>Bacillati</taxon>
        <taxon>Actinomycetota</taxon>
        <taxon>Actinomycetes</taxon>
        <taxon>Micrococcales</taxon>
        <taxon>Micrococcaceae</taxon>
        <taxon>Arthrobacter</taxon>
    </lineage>
</organism>
<protein>
    <recommendedName>
        <fullName evidence="6">HTH tetR-type domain-containing protein</fullName>
    </recommendedName>
</protein>
<keyword evidence="8" id="KW-1185">Reference proteome</keyword>
<evidence type="ECO:0000256" key="4">
    <source>
        <dbReference type="PROSITE-ProRule" id="PRU00335"/>
    </source>
</evidence>
<name>A0ABN2ZCN0_9MICC</name>
<accession>A0ABN2ZCN0</accession>
<feature type="region of interest" description="Disordered" evidence="5">
    <location>
        <begin position="94"/>
        <end position="124"/>
    </location>
</feature>
<evidence type="ECO:0000259" key="6">
    <source>
        <dbReference type="PROSITE" id="PS50977"/>
    </source>
</evidence>
<evidence type="ECO:0000256" key="5">
    <source>
        <dbReference type="SAM" id="MobiDB-lite"/>
    </source>
</evidence>
<dbReference type="InterPro" id="IPR001647">
    <property type="entry name" value="HTH_TetR"/>
</dbReference>
<dbReference type="PANTHER" id="PTHR30055:SF238">
    <property type="entry name" value="MYCOFACTOCIN BIOSYNTHESIS TRANSCRIPTIONAL REGULATOR MFTR-RELATED"/>
    <property type="match status" value="1"/>
</dbReference>
<proteinExistence type="predicted"/>
<sequence length="234" mass="24226">MNTGQPSEDHQPAAARATGRPATIDPEAVARIALRLFAERGYEQTSMEDIAGAAGIGRKSLYRYFPSKADLVWGGIEPVTEAAGRALDQALGRELDSAGDGGGPVGKSDDGAAGASDGGHRPGTGAAQIRAGLSAAAVAGAAALPDLALTRGRLRLIAEHPELASRSYAALAPQRERGRRYLITLGVRDDMAGYLCAAYLGATFEAWMQWAAGSDPDPAPYLLAALTVLQMPDA</sequence>
<keyword evidence="3" id="KW-0804">Transcription</keyword>
<dbReference type="PRINTS" id="PR00455">
    <property type="entry name" value="HTHTETR"/>
</dbReference>
<evidence type="ECO:0000256" key="1">
    <source>
        <dbReference type="ARBA" id="ARBA00023015"/>
    </source>
</evidence>
<feature type="compositionally biased region" description="Low complexity" evidence="5">
    <location>
        <begin position="12"/>
        <end position="23"/>
    </location>
</feature>
<dbReference type="InterPro" id="IPR050109">
    <property type="entry name" value="HTH-type_TetR-like_transc_reg"/>
</dbReference>
<evidence type="ECO:0000256" key="3">
    <source>
        <dbReference type="ARBA" id="ARBA00023163"/>
    </source>
</evidence>
<evidence type="ECO:0000256" key="2">
    <source>
        <dbReference type="ARBA" id="ARBA00023125"/>
    </source>
</evidence>
<comment type="caution">
    <text evidence="7">The sequence shown here is derived from an EMBL/GenBank/DDBJ whole genome shotgun (WGS) entry which is preliminary data.</text>
</comment>
<dbReference type="SUPFAM" id="SSF46689">
    <property type="entry name" value="Homeodomain-like"/>
    <property type="match status" value="1"/>
</dbReference>
<dbReference type="Pfam" id="PF00440">
    <property type="entry name" value="TetR_N"/>
    <property type="match status" value="1"/>
</dbReference>
<dbReference type="RefSeq" id="WP_344366876.1">
    <property type="nucleotide sequence ID" value="NZ_BAAAQB010000037.1"/>
</dbReference>
<gene>
    <name evidence="7" type="ORF">GCM10009825_27740</name>
</gene>
<evidence type="ECO:0000313" key="7">
    <source>
        <dbReference type="EMBL" id="GAA2140202.1"/>
    </source>
</evidence>
<feature type="domain" description="HTH tetR-type" evidence="6">
    <location>
        <begin position="23"/>
        <end position="83"/>
    </location>
</feature>
<dbReference type="Proteomes" id="UP001500102">
    <property type="component" value="Unassembled WGS sequence"/>
</dbReference>
<dbReference type="Gene3D" id="1.10.357.10">
    <property type="entry name" value="Tetracycline Repressor, domain 2"/>
    <property type="match status" value="2"/>
</dbReference>
<keyword evidence="1" id="KW-0805">Transcription regulation</keyword>